<dbReference type="Proteomes" id="UP000783686">
    <property type="component" value="Unassembled WGS sequence"/>
</dbReference>
<organism evidence="1 2">
    <name type="scientific">Bursaphelenchus okinawaensis</name>
    <dbReference type="NCBI Taxonomy" id="465554"/>
    <lineage>
        <taxon>Eukaryota</taxon>
        <taxon>Metazoa</taxon>
        <taxon>Ecdysozoa</taxon>
        <taxon>Nematoda</taxon>
        <taxon>Chromadorea</taxon>
        <taxon>Rhabditida</taxon>
        <taxon>Tylenchina</taxon>
        <taxon>Tylenchomorpha</taxon>
        <taxon>Aphelenchoidea</taxon>
        <taxon>Aphelenchoididae</taxon>
        <taxon>Bursaphelenchus</taxon>
    </lineage>
</organism>
<proteinExistence type="predicted"/>
<reference evidence="1" key="1">
    <citation type="submission" date="2020-09" db="EMBL/GenBank/DDBJ databases">
        <authorList>
            <person name="Kikuchi T."/>
        </authorList>
    </citation>
    <scope>NUCLEOTIDE SEQUENCE</scope>
    <source>
        <strain evidence="1">SH1</strain>
    </source>
</reference>
<dbReference type="EMBL" id="CAJFDH010000004">
    <property type="protein sequence ID" value="CAD5221219.1"/>
    <property type="molecule type" value="Genomic_DNA"/>
</dbReference>
<sequence>MLQDPESVYDILSPFLLRCCRGNVYKLDPFSGIWNRAASSVQRPRCTLPKDIAPNFIVYEASVVAKADLKRARKVVSTSQNVGINQGKEKRPLYNKNTKIYVDKQEGLATNDGEQQSLVLTERDNRDSYPDEKQDRWITYKCSFSEEKSRNKITVRNYTTICREKHPLVELSHLLIFQDRKYYGEGAAEYFKPLIHNWCQIEKRRSCN</sequence>
<dbReference type="Proteomes" id="UP000614601">
    <property type="component" value="Unassembled WGS sequence"/>
</dbReference>
<gene>
    <name evidence="1" type="ORF">BOKJ2_LOCUS9335</name>
</gene>
<evidence type="ECO:0000313" key="1">
    <source>
        <dbReference type="EMBL" id="CAD5221219.1"/>
    </source>
</evidence>
<dbReference type="AlphaFoldDB" id="A0A811KX01"/>
<keyword evidence="2" id="KW-1185">Reference proteome</keyword>
<comment type="caution">
    <text evidence="1">The sequence shown here is derived from an EMBL/GenBank/DDBJ whole genome shotgun (WGS) entry which is preliminary data.</text>
</comment>
<name>A0A811KX01_9BILA</name>
<protein>
    <submittedName>
        <fullName evidence="1">Uncharacterized protein</fullName>
    </submittedName>
</protein>
<accession>A0A811KX01</accession>
<evidence type="ECO:0000313" key="2">
    <source>
        <dbReference type="Proteomes" id="UP000614601"/>
    </source>
</evidence>
<dbReference type="EMBL" id="CAJFCW020000004">
    <property type="protein sequence ID" value="CAG9114762.1"/>
    <property type="molecule type" value="Genomic_DNA"/>
</dbReference>